<evidence type="ECO:0000313" key="2">
    <source>
        <dbReference type="EMBL" id="TNC00447.1"/>
    </source>
</evidence>
<sequence length="73" mass="8154">MSAKDSGVYREKAPHPSPLPEGEGTEWGIFKSYTDLSEFQRIHNRHILSGRWITPDTSVSALSLRERAGVRGS</sequence>
<dbReference type="Proteomes" id="UP000306272">
    <property type="component" value="Unassembled WGS sequence"/>
</dbReference>
<accession>A0A5C4L397</accession>
<evidence type="ECO:0000313" key="3">
    <source>
        <dbReference type="Proteomes" id="UP000306272"/>
    </source>
</evidence>
<protein>
    <submittedName>
        <fullName evidence="2">Uncharacterized protein</fullName>
    </submittedName>
</protein>
<dbReference type="AlphaFoldDB" id="A0A5C4L397"/>
<gene>
    <name evidence="2" type="ORF">FHG55_01085</name>
</gene>
<name>A0A5C4L397_PSEJE</name>
<evidence type="ECO:0000256" key="1">
    <source>
        <dbReference type="SAM" id="MobiDB-lite"/>
    </source>
</evidence>
<dbReference type="EMBL" id="VDDB01000002">
    <property type="protein sequence ID" value="TNC00447.1"/>
    <property type="molecule type" value="Genomic_DNA"/>
</dbReference>
<keyword evidence="3" id="KW-1185">Reference proteome</keyword>
<feature type="region of interest" description="Disordered" evidence="1">
    <location>
        <begin position="1"/>
        <end position="24"/>
    </location>
</feature>
<reference evidence="2" key="1">
    <citation type="submission" date="2019-06" db="EMBL/GenBank/DDBJ databases">
        <title>Pseudomonas-derived Butenolides : (Bio)synthesis of Styrolides.</title>
        <authorList>
            <person name="Klapper M."/>
            <person name="Chowdhury S."/>
            <person name="Stallforth P."/>
        </authorList>
    </citation>
    <scope>NUCLEOTIDE SEQUENCE [LARGE SCALE GENOMIC DNA]</scope>
    <source>
        <strain evidence="2">EC-S101</strain>
    </source>
</reference>
<comment type="caution">
    <text evidence="2">The sequence shown here is derived from an EMBL/GenBank/DDBJ whole genome shotgun (WGS) entry which is preliminary data.</text>
</comment>
<proteinExistence type="predicted"/>
<organism evidence="2 3">
    <name type="scientific">Pseudomonas jessenii</name>
    <dbReference type="NCBI Taxonomy" id="77298"/>
    <lineage>
        <taxon>Bacteria</taxon>
        <taxon>Pseudomonadati</taxon>
        <taxon>Pseudomonadota</taxon>
        <taxon>Gammaproteobacteria</taxon>
        <taxon>Pseudomonadales</taxon>
        <taxon>Pseudomonadaceae</taxon>
        <taxon>Pseudomonas</taxon>
    </lineage>
</organism>